<keyword evidence="1 5" id="KW-0723">Serine/threonine-protein kinase</keyword>
<evidence type="ECO:0000256" key="1">
    <source>
        <dbReference type="ARBA" id="ARBA00022527"/>
    </source>
</evidence>
<dbReference type="HAMAP" id="MF_01062">
    <property type="entry name" value="PSRP"/>
    <property type="match status" value="1"/>
</dbReference>
<feature type="binding site" evidence="5">
    <location>
        <begin position="159"/>
        <end position="166"/>
    </location>
    <ligand>
        <name>ADP</name>
        <dbReference type="ChEBI" id="CHEBI:456216"/>
    </ligand>
</feature>
<reference evidence="7" key="1">
    <citation type="submission" date="2015-09" db="EMBL/GenBank/DDBJ databases">
        <authorList>
            <person name="Shao Z."/>
            <person name="Wang L."/>
        </authorList>
    </citation>
    <scope>NUCLEOTIDE SEQUENCE [LARGE SCALE GENOMIC DNA]</scope>
    <source>
        <strain evidence="7">F13-1</strain>
    </source>
</reference>
<comment type="catalytic activity">
    <reaction evidence="5">
        <text>[pyruvate, water dikinase]-phosphate + phosphate + H(+) = [pyruvate, water dikinase] + diphosphate</text>
        <dbReference type="Rhea" id="RHEA:48580"/>
        <dbReference type="Rhea" id="RHEA-COMP:11425"/>
        <dbReference type="Rhea" id="RHEA-COMP:11426"/>
        <dbReference type="ChEBI" id="CHEBI:15378"/>
        <dbReference type="ChEBI" id="CHEBI:33019"/>
        <dbReference type="ChEBI" id="CHEBI:43176"/>
        <dbReference type="ChEBI" id="CHEBI:43474"/>
        <dbReference type="ChEBI" id="CHEBI:68546"/>
        <dbReference type="EC" id="2.7.4.28"/>
    </reaction>
</comment>
<keyword evidence="2 5" id="KW-0808">Transferase</keyword>
<keyword evidence="4 5" id="KW-0418">Kinase</keyword>
<evidence type="ECO:0000256" key="2">
    <source>
        <dbReference type="ARBA" id="ARBA00022679"/>
    </source>
</evidence>
<dbReference type="InterPro" id="IPR005177">
    <property type="entry name" value="Kinase-pyrophosphorylase"/>
</dbReference>
<sequence length="279" mass="32007">MLKVRSGGPVHTVFYVSDGTAITAEVFGHAVLSQFPLPFEQFTIPFVEDEDKARAVQARINEAYHQSGKQPLVFHTIVDDRLRRIITESDAMCYDFLNTFVAPIEQQLGVKAEPRTHRTHGMENKQHYDARIDAVNYALDNDDGVNTKEYDEADIILVGVSRCGKTPTSLYLALQFGIRVANYPFIDQDMSRLSLPPALKANRHKLFGLTIDVGRLQEIRQRRRADSRYADIEQCRYELGQVEKLFRMEAIPFIDTTYHSVEEISVKILERTGIRRRIF</sequence>
<dbReference type="PANTHER" id="PTHR31756:SF3">
    <property type="entry name" value="PYRUVATE, PHOSPHATE DIKINASE REGULATORY PROTEIN 1, CHLOROPLASTIC"/>
    <property type="match status" value="1"/>
</dbReference>
<organism evidence="6 7">
    <name type="scientific">Zobellella denitrificans</name>
    <dbReference type="NCBI Taxonomy" id="347534"/>
    <lineage>
        <taxon>Bacteria</taxon>
        <taxon>Pseudomonadati</taxon>
        <taxon>Pseudomonadota</taxon>
        <taxon>Gammaproteobacteria</taxon>
        <taxon>Aeromonadales</taxon>
        <taxon>Aeromonadaceae</taxon>
        <taxon>Zobellella</taxon>
    </lineage>
</organism>
<evidence type="ECO:0000313" key="6">
    <source>
        <dbReference type="EMBL" id="ATG74187.1"/>
    </source>
</evidence>
<comment type="catalytic activity">
    <reaction evidence="5">
        <text>[pyruvate, water dikinase] + ADP = [pyruvate, water dikinase]-phosphate + AMP + H(+)</text>
        <dbReference type="Rhea" id="RHEA:46020"/>
        <dbReference type="Rhea" id="RHEA-COMP:11425"/>
        <dbReference type="Rhea" id="RHEA-COMP:11426"/>
        <dbReference type="ChEBI" id="CHEBI:15378"/>
        <dbReference type="ChEBI" id="CHEBI:43176"/>
        <dbReference type="ChEBI" id="CHEBI:68546"/>
        <dbReference type="ChEBI" id="CHEBI:456215"/>
        <dbReference type="ChEBI" id="CHEBI:456216"/>
        <dbReference type="EC" id="2.7.11.33"/>
    </reaction>
</comment>
<dbReference type="Proteomes" id="UP000217763">
    <property type="component" value="Chromosome"/>
</dbReference>
<dbReference type="Pfam" id="PF03618">
    <property type="entry name" value="Kinase-PPPase"/>
    <property type="match status" value="1"/>
</dbReference>
<dbReference type="NCBIfam" id="NF003742">
    <property type="entry name" value="PRK05339.1"/>
    <property type="match status" value="1"/>
</dbReference>
<name>A0A291HPU8_9GAMM</name>
<accession>A0A291HPU8</accession>
<dbReference type="PANTHER" id="PTHR31756">
    <property type="entry name" value="PYRUVATE, PHOSPHATE DIKINASE REGULATORY PROTEIN 1, CHLOROPLASTIC"/>
    <property type="match status" value="1"/>
</dbReference>
<evidence type="ECO:0000256" key="3">
    <source>
        <dbReference type="ARBA" id="ARBA00022741"/>
    </source>
</evidence>
<comment type="function">
    <text evidence="5">Bifunctional serine/threonine kinase and phosphorylase involved in the regulation of the phosphoenolpyruvate synthase (PEPS) by catalyzing its phosphorylation/dephosphorylation.</text>
</comment>
<evidence type="ECO:0000313" key="7">
    <source>
        <dbReference type="Proteomes" id="UP000217763"/>
    </source>
</evidence>
<dbReference type="GO" id="GO:0005524">
    <property type="term" value="F:ATP binding"/>
    <property type="evidence" value="ECO:0007669"/>
    <property type="project" value="InterPro"/>
</dbReference>
<dbReference type="GO" id="GO:0043531">
    <property type="term" value="F:ADP binding"/>
    <property type="evidence" value="ECO:0007669"/>
    <property type="project" value="UniProtKB-UniRule"/>
</dbReference>
<dbReference type="GO" id="GO:0004674">
    <property type="term" value="F:protein serine/threonine kinase activity"/>
    <property type="evidence" value="ECO:0007669"/>
    <property type="project" value="UniProtKB-UniRule"/>
</dbReference>
<dbReference type="AlphaFoldDB" id="A0A291HPU8"/>
<dbReference type="KEGG" id="zdf:AN401_10230"/>
<dbReference type="EC" id="2.7.4.28" evidence="5"/>
<dbReference type="GO" id="GO:0016776">
    <property type="term" value="F:phosphotransferase activity, phosphate group as acceptor"/>
    <property type="evidence" value="ECO:0007669"/>
    <property type="project" value="UniProtKB-UniRule"/>
</dbReference>
<dbReference type="InterPro" id="IPR026530">
    <property type="entry name" value="PSRP"/>
</dbReference>
<dbReference type="EMBL" id="CP012621">
    <property type="protein sequence ID" value="ATG74187.1"/>
    <property type="molecule type" value="Genomic_DNA"/>
</dbReference>
<gene>
    <name evidence="6" type="ORF">AN401_10230</name>
</gene>
<proteinExistence type="inferred from homology"/>
<evidence type="ECO:0000256" key="5">
    <source>
        <dbReference type="HAMAP-Rule" id="MF_01062"/>
    </source>
</evidence>
<comment type="similarity">
    <text evidence="5">Belongs to the pyruvate, phosphate/water dikinase regulatory protein family. PSRP subfamily.</text>
</comment>
<keyword evidence="7" id="KW-1185">Reference proteome</keyword>
<dbReference type="EC" id="2.7.11.33" evidence="5"/>
<keyword evidence="3 5" id="KW-0547">Nucleotide-binding</keyword>
<protein>
    <recommendedName>
        <fullName evidence="5">Putative phosphoenolpyruvate synthase regulatory protein</fullName>
        <shortName evidence="5">PEP synthase regulatory protein</shortName>
        <shortName evidence="5">PSRP</shortName>
        <ecNumber evidence="5">2.7.11.33</ecNumber>
        <ecNumber evidence="5">2.7.4.28</ecNumber>
    </recommendedName>
    <alternativeName>
        <fullName evidence="5">Pyruvate, water dikinase regulatory protein</fullName>
    </alternativeName>
</protein>
<evidence type="ECO:0000256" key="4">
    <source>
        <dbReference type="ARBA" id="ARBA00022777"/>
    </source>
</evidence>